<proteinExistence type="predicted"/>
<evidence type="ECO:0000256" key="2">
    <source>
        <dbReference type="ARBA" id="ARBA00022737"/>
    </source>
</evidence>
<dbReference type="PROSITE" id="PS50157">
    <property type="entry name" value="ZINC_FINGER_C2H2_2"/>
    <property type="match status" value="2"/>
</dbReference>
<reference evidence="7 8" key="1">
    <citation type="journal article" date="2011" name="Genome Biol.">
        <title>Comparative genome sequence analysis underscores mycoparasitism as the ancestral life style of Trichoderma.</title>
        <authorList>
            <person name="Kubicek C.P."/>
            <person name="Herrera-Estrella A."/>
            <person name="Seidl-Seiboth V."/>
            <person name="Martinez D.A."/>
            <person name="Druzhinina I.S."/>
            <person name="Thon M."/>
            <person name="Zeilinger S."/>
            <person name="Casas-Flores S."/>
            <person name="Horwitz B.A."/>
            <person name="Mukherjee P.K."/>
            <person name="Mukherjee M."/>
            <person name="Kredics L."/>
            <person name="Alcaraz L.D."/>
            <person name="Aerts A."/>
            <person name="Antal Z."/>
            <person name="Atanasova L."/>
            <person name="Cervantes-Badillo M.G."/>
            <person name="Challacombe J."/>
            <person name="Chertkov O."/>
            <person name="McCluskey K."/>
            <person name="Coulpier F."/>
            <person name="Deshpande N."/>
            <person name="von Doehren H."/>
            <person name="Ebbole D.J."/>
            <person name="Esquivel-Naranjo E.U."/>
            <person name="Fekete E."/>
            <person name="Flipphi M."/>
            <person name="Glaser F."/>
            <person name="Gomez-Rodriguez E.Y."/>
            <person name="Gruber S."/>
            <person name="Han C."/>
            <person name="Henrissat B."/>
            <person name="Hermosa R."/>
            <person name="Hernandez-Onate M."/>
            <person name="Karaffa L."/>
            <person name="Kosti I."/>
            <person name="Le Crom S."/>
            <person name="Lindquist E."/>
            <person name="Lucas S."/>
            <person name="Luebeck M."/>
            <person name="Luebeck P.S."/>
            <person name="Margeot A."/>
            <person name="Metz B."/>
            <person name="Misra M."/>
            <person name="Nevalainen H."/>
            <person name="Omann M."/>
            <person name="Packer N."/>
            <person name="Perrone G."/>
            <person name="Uresti-Rivera E.E."/>
            <person name="Salamov A."/>
            <person name="Schmoll M."/>
            <person name="Seiboth B."/>
            <person name="Shapiro H."/>
            <person name="Sukno S."/>
            <person name="Tamayo-Ramos J.A."/>
            <person name="Tisch D."/>
            <person name="Wiest A."/>
            <person name="Wilkinson H.H."/>
            <person name="Zhang M."/>
            <person name="Coutinho P.M."/>
            <person name="Kenerley C.M."/>
            <person name="Monte E."/>
            <person name="Baker S.E."/>
            <person name="Grigoriev I.V."/>
        </authorList>
    </citation>
    <scope>NUCLEOTIDE SEQUENCE [LARGE SCALE GENOMIC DNA]</scope>
    <source>
        <strain evidence="8">Gv29-8 / FGSC 10586</strain>
    </source>
</reference>
<dbReference type="InterPro" id="IPR036236">
    <property type="entry name" value="Znf_C2H2_sf"/>
</dbReference>
<keyword evidence="2" id="KW-0677">Repeat</keyword>
<dbReference type="VEuPathDB" id="FungiDB:TRIVIDRAFT_156461"/>
<dbReference type="EMBL" id="ABDF02000083">
    <property type="protein sequence ID" value="EHK19457.1"/>
    <property type="molecule type" value="Genomic_DNA"/>
</dbReference>
<evidence type="ECO:0000313" key="7">
    <source>
        <dbReference type="EMBL" id="EHK19457.1"/>
    </source>
</evidence>
<dbReference type="PROSITE" id="PS00028">
    <property type="entry name" value="ZINC_FINGER_C2H2_1"/>
    <property type="match status" value="1"/>
</dbReference>
<dbReference type="AlphaFoldDB" id="G9N124"/>
<dbReference type="PANTHER" id="PTHR24409">
    <property type="entry name" value="ZINC FINGER PROTEIN 142"/>
    <property type="match status" value="1"/>
</dbReference>
<keyword evidence="1" id="KW-0479">Metal-binding</keyword>
<dbReference type="InterPro" id="IPR013087">
    <property type="entry name" value="Znf_C2H2_type"/>
</dbReference>
<evidence type="ECO:0000256" key="3">
    <source>
        <dbReference type="ARBA" id="ARBA00022771"/>
    </source>
</evidence>
<dbReference type="OrthoDB" id="6105938at2759"/>
<dbReference type="InParanoid" id="G9N124"/>
<dbReference type="GO" id="GO:0008270">
    <property type="term" value="F:zinc ion binding"/>
    <property type="evidence" value="ECO:0007669"/>
    <property type="project" value="UniProtKB-KW"/>
</dbReference>
<evidence type="ECO:0000259" key="6">
    <source>
        <dbReference type="PROSITE" id="PS50157"/>
    </source>
</evidence>
<dbReference type="HOGENOM" id="CLU_075838_2_0_1"/>
<feature type="domain" description="C2H2-type" evidence="6">
    <location>
        <begin position="159"/>
        <end position="186"/>
    </location>
</feature>
<dbReference type="GO" id="GO:0000977">
    <property type="term" value="F:RNA polymerase II transcription regulatory region sequence-specific DNA binding"/>
    <property type="evidence" value="ECO:0007669"/>
    <property type="project" value="TreeGrafter"/>
</dbReference>
<evidence type="ECO:0000313" key="8">
    <source>
        <dbReference type="Proteomes" id="UP000007115"/>
    </source>
</evidence>
<dbReference type="Pfam" id="PF13912">
    <property type="entry name" value="zf-C2H2_6"/>
    <property type="match status" value="1"/>
</dbReference>
<dbReference type="RefSeq" id="XP_013953658.1">
    <property type="nucleotide sequence ID" value="XM_014098183.1"/>
</dbReference>
<organism evidence="7 8">
    <name type="scientific">Hypocrea virens (strain Gv29-8 / FGSC 10586)</name>
    <name type="common">Gliocladium virens</name>
    <name type="synonym">Trichoderma virens</name>
    <dbReference type="NCBI Taxonomy" id="413071"/>
    <lineage>
        <taxon>Eukaryota</taxon>
        <taxon>Fungi</taxon>
        <taxon>Dikarya</taxon>
        <taxon>Ascomycota</taxon>
        <taxon>Pezizomycotina</taxon>
        <taxon>Sordariomycetes</taxon>
        <taxon>Hypocreomycetidae</taxon>
        <taxon>Hypocreales</taxon>
        <taxon>Hypocreaceae</taxon>
        <taxon>Trichoderma</taxon>
    </lineage>
</organism>
<dbReference type="Proteomes" id="UP000007115">
    <property type="component" value="Unassembled WGS sequence"/>
</dbReference>
<dbReference type="eggNOG" id="KOG1721">
    <property type="taxonomic scope" value="Eukaryota"/>
</dbReference>
<dbReference type="GO" id="GO:0005634">
    <property type="term" value="C:nucleus"/>
    <property type="evidence" value="ECO:0007669"/>
    <property type="project" value="TreeGrafter"/>
</dbReference>
<keyword evidence="4" id="KW-0862">Zinc</keyword>
<evidence type="ECO:0000256" key="1">
    <source>
        <dbReference type="ARBA" id="ARBA00022723"/>
    </source>
</evidence>
<dbReference type="OMA" id="CENKHAL"/>
<dbReference type="SMART" id="SM00355">
    <property type="entry name" value="ZnF_C2H2"/>
    <property type="match status" value="6"/>
</dbReference>
<dbReference type="PANTHER" id="PTHR24409:SF295">
    <property type="entry name" value="AZ2-RELATED"/>
    <property type="match status" value="1"/>
</dbReference>
<dbReference type="GO" id="GO:0000981">
    <property type="term" value="F:DNA-binding transcription factor activity, RNA polymerase II-specific"/>
    <property type="evidence" value="ECO:0007669"/>
    <property type="project" value="TreeGrafter"/>
</dbReference>
<keyword evidence="8" id="KW-1185">Reference proteome</keyword>
<gene>
    <name evidence="7" type="ORF">TRIVIDRAFT_156461</name>
</gene>
<evidence type="ECO:0000256" key="4">
    <source>
        <dbReference type="ARBA" id="ARBA00022833"/>
    </source>
</evidence>
<protein>
    <recommendedName>
        <fullName evidence="6">C2H2-type domain-containing protein</fullName>
    </recommendedName>
</protein>
<sequence length="206" mass="24179">MSHECTRCNKGFSSGKAKMQHISDSPNHHVCIHCQTLVDFVTEQQLDNHLEQVHNWCSSCDLVFEYWDDLEEHDVDEHNKCLECGNYFSSPSNLKNHKLTHAEKNVECFACYRKFVSKSAMMLHLEVGNCPSGVDRSDIDDYARQCRQWPQYIDHDDDYKCPTCGKWFHHMSGLLQHVESDCCDEDLESWWSPLAVFLRFLRSHWC</sequence>
<dbReference type="Gene3D" id="3.30.160.60">
    <property type="entry name" value="Classic Zinc Finger"/>
    <property type="match status" value="1"/>
</dbReference>
<feature type="domain" description="C2H2-type" evidence="6">
    <location>
        <begin position="79"/>
        <end position="106"/>
    </location>
</feature>
<dbReference type="Pfam" id="PF00096">
    <property type="entry name" value="zf-C2H2"/>
    <property type="match status" value="1"/>
</dbReference>
<comment type="caution">
    <text evidence="7">The sequence shown here is derived from an EMBL/GenBank/DDBJ whole genome shotgun (WGS) entry which is preliminary data.</text>
</comment>
<evidence type="ECO:0000256" key="5">
    <source>
        <dbReference type="PROSITE-ProRule" id="PRU00042"/>
    </source>
</evidence>
<dbReference type="SUPFAM" id="SSF57667">
    <property type="entry name" value="beta-beta-alpha zinc fingers"/>
    <property type="match status" value="2"/>
</dbReference>
<accession>G9N124</accession>
<dbReference type="STRING" id="413071.G9N124"/>
<name>G9N124_HYPVG</name>
<dbReference type="GeneID" id="25788356"/>
<keyword evidence="3 5" id="KW-0863">Zinc-finger</keyword>